<keyword evidence="2" id="KW-0732">Signal</keyword>
<sequence length="232" mass="23401">MSNHSASRRLGRGASALAGSAALLFAAACGSSGESAAPPTVTETGDPVTATSTDPALASTSETSEPTATTTVTQSSSTQPSTNADGIPVPAPERRCQAAQLQITALDGDSGAGSTFHELEFRNVSQTECQMAGYPGVSALDSEGGEQIGAPAGRSEEQAQLLTLGSGDTATATLRVVNMGEGGSPLDDCEPAAASGLNVFSPGLEESIYVRMQDFHACTGDVEFMTVSPVRA</sequence>
<evidence type="ECO:0000313" key="4">
    <source>
        <dbReference type="EMBL" id="ANI90940.1"/>
    </source>
</evidence>
<evidence type="ECO:0000256" key="1">
    <source>
        <dbReference type="SAM" id="MobiDB-lite"/>
    </source>
</evidence>
<organism evidence="4 5">
    <name type="scientific">Dietzia timorensis</name>
    <dbReference type="NCBI Taxonomy" id="499555"/>
    <lineage>
        <taxon>Bacteria</taxon>
        <taxon>Bacillati</taxon>
        <taxon>Actinomycetota</taxon>
        <taxon>Actinomycetes</taxon>
        <taxon>Mycobacteriales</taxon>
        <taxon>Dietziaceae</taxon>
        <taxon>Dietzia</taxon>
    </lineage>
</organism>
<dbReference type="InterPro" id="IPR025326">
    <property type="entry name" value="DUF4232"/>
</dbReference>
<dbReference type="AlphaFoldDB" id="A0A173LK39"/>
<name>A0A173LK39_9ACTN</name>
<feature type="compositionally biased region" description="Low complexity" evidence="1">
    <location>
        <begin position="58"/>
        <end position="82"/>
    </location>
</feature>
<evidence type="ECO:0000313" key="5">
    <source>
        <dbReference type="Proteomes" id="UP000186104"/>
    </source>
</evidence>
<dbReference type="OrthoDB" id="3400969at2"/>
<dbReference type="EMBL" id="CP015961">
    <property type="protein sequence ID" value="ANI90940.1"/>
    <property type="molecule type" value="Genomic_DNA"/>
</dbReference>
<accession>A0A173LK39</accession>
<evidence type="ECO:0000259" key="3">
    <source>
        <dbReference type="Pfam" id="PF14016"/>
    </source>
</evidence>
<keyword evidence="5" id="KW-1185">Reference proteome</keyword>
<reference evidence="4 5" key="1">
    <citation type="submission" date="2016-06" db="EMBL/GenBank/DDBJ databases">
        <title>Complete genome sequence of a saline-alkali tolerant type strain Dietzia timorensis ID05-A0528T.</title>
        <authorList>
            <person name="Wu X."/>
        </authorList>
    </citation>
    <scope>NUCLEOTIDE SEQUENCE [LARGE SCALE GENOMIC DNA]</scope>
    <source>
        <strain evidence="4 5">ID05-A0528</strain>
    </source>
</reference>
<feature type="domain" description="DUF4232" evidence="3">
    <location>
        <begin position="96"/>
        <end position="230"/>
    </location>
</feature>
<dbReference type="KEGG" id="dtm:BJL86_0129"/>
<dbReference type="RefSeq" id="WP_067473610.1">
    <property type="nucleotide sequence ID" value="NZ_CP015961.1"/>
</dbReference>
<dbReference type="STRING" id="499555.BJL86_0129"/>
<feature type="signal peptide" evidence="2">
    <location>
        <begin position="1"/>
        <end position="36"/>
    </location>
</feature>
<evidence type="ECO:0000256" key="2">
    <source>
        <dbReference type="SAM" id="SignalP"/>
    </source>
</evidence>
<gene>
    <name evidence="4" type="ORF">BJL86_0129</name>
</gene>
<feature type="chain" id="PRO_5008008717" description="DUF4232 domain-containing protein" evidence="2">
    <location>
        <begin position="37"/>
        <end position="232"/>
    </location>
</feature>
<dbReference type="Pfam" id="PF14016">
    <property type="entry name" value="DUF4232"/>
    <property type="match status" value="1"/>
</dbReference>
<feature type="region of interest" description="Disordered" evidence="1">
    <location>
        <begin position="31"/>
        <end position="90"/>
    </location>
</feature>
<proteinExistence type="predicted"/>
<dbReference type="Proteomes" id="UP000186104">
    <property type="component" value="Chromosome"/>
</dbReference>
<protein>
    <recommendedName>
        <fullName evidence="3">DUF4232 domain-containing protein</fullName>
    </recommendedName>
</protein>